<comment type="caution">
    <text evidence="2">The sequence shown here is derived from an EMBL/GenBank/DDBJ whole genome shotgun (WGS) entry which is preliminary data.</text>
</comment>
<dbReference type="EMBL" id="LNIX01000002">
    <property type="protein sequence ID" value="OXA59468.1"/>
    <property type="molecule type" value="Genomic_DNA"/>
</dbReference>
<feature type="chain" id="PRO_5013211684" description="DUF4789 domain-containing protein" evidence="1">
    <location>
        <begin position="21"/>
        <end position="290"/>
    </location>
</feature>
<gene>
    <name evidence="2" type="ORF">Fcan01_05633</name>
</gene>
<keyword evidence="1" id="KW-0732">Signal</keyword>
<reference evidence="2 3" key="1">
    <citation type="submission" date="2015-12" db="EMBL/GenBank/DDBJ databases">
        <title>The genome of Folsomia candida.</title>
        <authorList>
            <person name="Faddeeva A."/>
            <person name="Derks M.F."/>
            <person name="Anvar Y."/>
            <person name="Smit S."/>
            <person name="Van Straalen N."/>
            <person name="Roelofs D."/>
        </authorList>
    </citation>
    <scope>NUCLEOTIDE SEQUENCE [LARGE SCALE GENOMIC DNA]</scope>
    <source>
        <strain evidence="2 3">VU population</strain>
        <tissue evidence="2">Whole body</tissue>
    </source>
</reference>
<evidence type="ECO:0000313" key="2">
    <source>
        <dbReference type="EMBL" id="OXA59468.1"/>
    </source>
</evidence>
<sequence length="290" mass="31850">MTPFVFSLLVGLATPSVIVAQISNYKVAHNNYQPSSRSRRPNSDDSVFIEGGKDNVGIQSGSSCPDPLFGIPFVYFEETGKCYLAGLKGPCPENMVMFPQHGSPFGFCDCNCDAYLENKYHAPRSYCRGITEAGEVRSLAYVKRWGSCQPLLEQSNCPSGYWLAFTNDPKKGPFCERAICEVLTYDLKFYDKTSGKCERLEGVCRQPWLSNRGASEGTYQIQDSDWTPICVVEDEDFGRARPAGNLGKGEPGTGKGQGAGVLPLNCPLGFRYSRFTGNCEHKTYLGNGIG</sequence>
<dbReference type="Proteomes" id="UP000198287">
    <property type="component" value="Unassembled WGS sequence"/>
</dbReference>
<organism evidence="2 3">
    <name type="scientific">Folsomia candida</name>
    <name type="common">Springtail</name>
    <dbReference type="NCBI Taxonomy" id="158441"/>
    <lineage>
        <taxon>Eukaryota</taxon>
        <taxon>Metazoa</taxon>
        <taxon>Ecdysozoa</taxon>
        <taxon>Arthropoda</taxon>
        <taxon>Hexapoda</taxon>
        <taxon>Collembola</taxon>
        <taxon>Entomobryomorpha</taxon>
        <taxon>Isotomoidea</taxon>
        <taxon>Isotomidae</taxon>
        <taxon>Proisotominae</taxon>
        <taxon>Folsomia</taxon>
    </lineage>
</organism>
<evidence type="ECO:0000256" key="1">
    <source>
        <dbReference type="SAM" id="SignalP"/>
    </source>
</evidence>
<protein>
    <recommendedName>
        <fullName evidence="4">DUF4789 domain-containing protein</fullName>
    </recommendedName>
</protein>
<feature type="signal peptide" evidence="1">
    <location>
        <begin position="1"/>
        <end position="20"/>
    </location>
</feature>
<accession>A0A226EQK0</accession>
<keyword evidence="3" id="KW-1185">Reference proteome</keyword>
<dbReference type="AlphaFoldDB" id="A0A226EQK0"/>
<proteinExistence type="predicted"/>
<evidence type="ECO:0000313" key="3">
    <source>
        <dbReference type="Proteomes" id="UP000198287"/>
    </source>
</evidence>
<evidence type="ECO:0008006" key="4">
    <source>
        <dbReference type="Google" id="ProtNLM"/>
    </source>
</evidence>
<name>A0A226EQK0_FOLCA</name>